<evidence type="ECO:0000256" key="1">
    <source>
        <dbReference type="ARBA" id="ARBA00009024"/>
    </source>
</evidence>
<proteinExistence type="inferred from homology"/>
<evidence type="ECO:0000313" key="2">
    <source>
        <dbReference type="EMBL" id="KAI6657947.1"/>
    </source>
</evidence>
<dbReference type="AlphaFoldDB" id="A0AAV7K9L5"/>
<protein>
    <submittedName>
        <fullName evidence="2">Placenta-specific gene 8 protein-like</fullName>
    </submittedName>
</protein>
<dbReference type="Proteomes" id="UP001165289">
    <property type="component" value="Unassembled WGS sequence"/>
</dbReference>
<name>A0AAV7K9L5_9METZ</name>
<dbReference type="EMBL" id="JAKMXF010000110">
    <property type="protein sequence ID" value="KAI6657947.1"/>
    <property type="molecule type" value="Genomic_DNA"/>
</dbReference>
<comment type="caution">
    <text evidence="2">The sequence shown here is derived from an EMBL/GenBank/DDBJ whole genome shotgun (WGS) entry which is preliminary data.</text>
</comment>
<sequence length="108" mass="12386">MPRENEWDSKVFQCCKGGATNCILGFFCYQILIGLNAHRLKESFLLCFCPYQGQLLIRSKLRAEKNIDGSLIQDCLLVHFCAPCTAVQEANEIERVYNREPKKEQPSN</sequence>
<reference evidence="2 3" key="1">
    <citation type="journal article" date="2023" name="BMC Biol.">
        <title>The compact genome of the sponge Oopsacas minuta (Hexactinellida) is lacking key metazoan core genes.</title>
        <authorList>
            <person name="Santini S."/>
            <person name="Schenkelaars Q."/>
            <person name="Jourda C."/>
            <person name="Duchesne M."/>
            <person name="Belahbib H."/>
            <person name="Rocher C."/>
            <person name="Selva M."/>
            <person name="Riesgo A."/>
            <person name="Vervoort M."/>
            <person name="Leys S.P."/>
            <person name="Kodjabachian L."/>
            <person name="Le Bivic A."/>
            <person name="Borchiellini C."/>
            <person name="Claverie J.M."/>
            <person name="Renard E."/>
        </authorList>
    </citation>
    <scope>NUCLEOTIDE SEQUENCE [LARGE SCALE GENOMIC DNA]</scope>
    <source>
        <strain evidence="2">SPO-2</strain>
    </source>
</reference>
<dbReference type="NCBIfam" id="TIGR01571">
    <property type="entry name" value="A_thal_Cys_rich"/>
    <property type="match status" value="1"/>
</dbReference>
<dbReference type="Pfam" id="PF04749">
    <property type="entry name" value="PLAC8"/>
    <property type="match status" value="1"/>
</dbReference>
<accession>A0AAV7K9L5</accession>
<organism evidence="2 3">
    <name type="scientific">Oopsacas minuta</name>
    <dbReference type="NCBI Taxonomy" id="111878"/>
    <lineage>
        <taxon>Eukaryota</taxon>
        <taxon>Metazoa</taxon>
        <taxon>Porifera</taxon>
        <taxon>Hexactinellida</taxon>
        <taxon>Hexasterophora</taxon>
        <taxon>Lyssacinosida</taxon>
        <taxon>Leucopsacidae</taxon>
        <taxon>Oopsacas</taxon>
    </lineage>
</organism>
<dbReference type="InterPro" id="IPR006461">
    <property type="entry name" value="PLAC_motif_containing"/>
</dbReference>
<evidence type="ECO:0000313" key="3">
    <source>
        <dbReference type="Proteomes" id="UP001165289"/>
    </source>
</evidence>
<gene>
    <name evidence="2" type="ORF">LOD99_15664</name>
</gene>
<comment type="similarity">
    <text evidence="1">Belongs to the cornifelin family.</text>
</comment>
<dbReference type="PANTHER" id="PTHR15907">
    <property type="entry name" value="DUF614 FAMILY PROTEIN-RELATED"/>
    <property type="match status" value="1"/>
</dbReference>
<keyword evidence="3" id="KW-1185">Reference proteome</keyword>